<feature type="transmembrane region" description="Helical" evidence="7">
    <location>
        <begin position="209"/>
        <end position="228"/>
    </location>
</feature>
<evidence type="ECO:0000256" key="3">
    <source>
        <dbReference type="ARBA" id="ARBA00022475"/>
    </source>
</evidence>
<dbReference type="EMBL" id="UGTV01000015">
    <property type="protein sequence ID" value="SUC10170.1"/>
    <property type="molecule type" value="Genomic_DNA"/>
</dbReference>
<dbReference type="InterPro" id="IPR005115">
    <property type="entry name" value="Gly_transporter"/>
</dbReference>
<feature type="transmembrane region" description="Helical" evidence="7">
    <location>
        <begin position="97"/>
        <end position="115"/>
    </location>
</feature>
<keyword evidence="5 7" id="KW-1133">Transmembrane helix</keyword>
<feature type="transmembrane region" description="Helical" evidence="7">
    <location>
        <begin position="62"/>
        <end position="85"/>
    </location>
</feature>
<keyword evidence="6 7" id="KW-0472">Membrane</keyword>
<dbReference type="PANTHER" id="PTHR30506">
    <property type="entry name" value="INNER MEMBRANE PROTEIN"/>
    <property type="match status" value="1"/>
</dbReference>
<feature type="transmembrane region" description="Helical" evidence="7">
    <location>
        <begin position="127"/>
        <end position="146"/>
    </location>
</feature>
<evidence type="ECO:0000256" key="1">
    <source>
        <dbReference type="ARBA" id="ARBA00004651"/>
    </source>
</evidence>
<dbReference type="Proteomes" id="UP000254704">
    <property type="component" value="Unassembled WGS sequence"/>
</dbReference>
<evidence type="ECO:0000256" key="4">
    <source>
        <dbReference type="ARBA" id="ARBA00022692"/>
    </source>
</evidence>
<organism evidence="9 10">
    <name type="scientific">Pasteurella canis</name>
    <dbReference type="NCBI Taxonomy" id="753"/>
    <lineage>
        <taxon>Bacteria</taxon>
        <taxon>Pseudomonadati</taxon>
        <taxon>Pseudomonadota</taxon>
        <taxon>Gammaproteobacteria</taxon>
        <taxon>Pasteurellales</taxon>
        <taxon>Pasteurellaceae</taxon>
        <taxon>Pasteurella</taxon>
    </lineage>
</organism>
<name>A0A379EUY7_9PAST</name>
<evidence type="ECO:0000256" key="6">
    <source>
        <dbReference type="ARBA" id="ARBA00023136"/>
    </source>
</evidence>
<dbReference type="Pfam" id="PF03458">
    <property type="entry name" value="Gly_transporter"/>
    <property type="match status" value="2"/>
</dbReference>
<feature type="domain" description="Glycine transporter" evidence="8">
    <location>
        <begin position="38"/>
        <end position="111"/>
    </location>
</feature>
<evidence type="ECO:0000313" key="9">
    <source>
        <dbReference type="EMBL" id="SUC10170.1"/>
    </source>
</evidence>
<comment type="similarity">
    <text evidence="2">Belongs to the UPF0126 family.</text>
</comment>
<evidence type="ECO:0000256" key="5">
    <source>
        <dbReference type="ARBA" id="ARBA00022989"/>
    </source>
</evidence>
<keyword evidence="3" id="KW-1003">Cell membrane</keyword>
<feature type="transmembrane region" description="Helical" evidence="7">
    <location>
        <begin position="152"/>
        <end position="173"/>
    </location>
</feature>
<dbReference type="PANTHER" id="PTHR30506:SF3">
    <property type="entry name" value="UPF0126 INNER MEMBRANE PROTEIN YADS-RELATED"/>
    <property type="match status" value="1"/>
</dbReference>
<evidence type="ECO:0000256" key="2">
    <source>
        <dbReference type="ARBA" id="ARBA00008193"/>
    </source>
</evidence>
<protein>
    <submittedName>
        <fullName evidence="9">Predicted membrane protein</fullName>
    </submittedName>
</protein>
<proteinExistence type="inferred from homology"/>
<gene>
    <name evidence="9" type="primary">yicG</name>
    <name evidence="9" type="ORF">NCTC11621_01219</name>
</gene>
<feature type="transmembrane region" description="Helical" evidence="7">
    <location>
        <begin position="185"/>
        <end position="203"/>
    </location>
</feature>
<reference evidence="9 10" key="1">
    <citation type="submission" date="2018-06" db="EMBL/GenBank/DDBJ databases">
        <authorList>
            <consortium name="Pathogen Informatics"/>
            <person name="Doyle S."/>
        </authorList>
    </citation>
    <scope>NUCLEOTIDE SEQUENCE [LARGE SCALE GENOMIC DNA]</scope>
    <source>
        <strain evidence="9 10">NCTC11621</strain>
    </source>
</reference>
<evidence type="ECO:0000313" key="10">
    <source>
        <dbReference type="Proteomes" id="UP000254704"/>
    </source>
</evidence>
<dbReference type="AlphaFoldDB" id="A0A379EUY7"/>
<accession>A0A379EUY7</accession>
<comment type="subcellular location">
    <subcellularLocation>
        <location evidence="1">Cell membrane</location>
        <topology evidence="1">Multi-pass membrane protein</topology>
    </subcellularLocation>
</comment>
<evidence type="ECO:0000259" key="8">
    <source>
        <dbReference type="Pfam" id="PF03458"/>
    </source>
</evidence>
<evidence type="ECO:0000256" key="7">
    <source>
        <dbReference type="SAM" id="Phobius"/>
    </source>
</evidence>
<dbReference type="GO" id="GO:0005886">
    <property type="term" value="C:plasma membrane"/>
    <property type="evidence" value="ECO:0007669"/>
    <property type="project" value="UniProtKB-SubCell"/>
</dbReference>
<sequence>MQELESTVKISYSFVQFPSKIILFLTALLEIKFMLLSVLYIIGITAEAITGALAAGREKMDIFGVIIIASMTAIGGGSVRDVLLGHYPLGWVKNPEYFLIVAGAAVLTVFIVPFIRPFMRYFHTIFLVLDALGLIVFSIIGAQIALDMGHGFTIAIIAAIITGAFGGVLRDLLCNRIPLVFQKELYASIALIATSIYIGLQHLNIDQNLVIIITLISGFIARLLAIYFEWGLPVFDYQEQQIAKKPSDDTLPQKTQWKK</sequence>
<keyword evidence="4 7" id="KW-0812">Transmembrane</keyword>
<feature type="domain" description="Glycine transporter" evidence="8">
    <location>
        <begin position="128"/>
        <end position="201"/>
    </location>
</feature>